<accession>A0ABR5ML73</accession>
<dbReference type="PANTHER" id="PTHR39190:SF1">
    <property type="entry name" value="FLAGELLAR ASSEMBLY FACTOR FLIW"/>
    <property type="match status" value="1"/>
</dbReference>
<evidence type="ECO:0000256" key="1">
    <source>
        <dbReference type="ARBA" id="ARBA00022490"/>
    </source>
</evidence>
<reference evidence="5 6" key="1">
    <citation type="submission" date="2015-07" db="EMBL/GenBank/DDBJ databases">
        <title>High-quality draft genome sequence of Oceanobacillus caeni HM6, a bacillus isolated from a human feces.</title>
        <authorList>
            <person name="Kumar J."/>
            <person name="Verma M.K."/>
            <person name="Pandey R."/>
            <person name="Bhambi M."/>
            <person name="Chauhan N."/>
        </authorList>
    </citation>
    <scope>NUCLEOTIDE SEQUENCE [LARGE SCALE GENOMIC DNA]</scope>
    <source>
        <strain evidence="5 6">HM6</strain>
    </source>
</reference>
<keyword evidence="4" id="KW-0143">Chaperone</keyword>
<evidence type="ECO:0000256" key="4">
    <source>
        <dbReference type="HAMAP-Rule" id="MF_01185"/>
    </source>
</evidence>
<organism evidence="5 6">
    <name type="scientific">Oceanobacillus caeni</name>
    <dbReference type="NCBI Taxonomy" id="405946"/>
    <lineage>
        <taxon>Bacteria</taxon>
        <taxon>Bacillati</taxon>
        <taxon>Bacillota</taxon>
        <taxon>Bacilli</taxon>
        <taxon>Bacillales</taxon>
        <taxon>Bacillaceae</taxon>
        <taxon>Oceanobacillus</taxon>
    </lineage>
</organism>
<comment type="function">
    <text evidence="4">Acts as an anti-CsrA protein, binds CsrA and prevents it from repressing translation of its target genes, one of which is flagellin. Binds to flagellin and participates in the assembly of the flagellum.</text>
</comment>
<evidence type="ECO:0000256" key="2">
    <source>
        <dbReference type="ARBA" id="ARBA00022795"/>
    </source>
</evidence>
<dbReference type="InterPro" id="IPR003775">
    <property type="entry name" value="Flagellar_assembly_factor_FliW"/>
</dbReference>
<protein>
    <recommendedName>
        <fullName evidence="4">Flagellar assembly factor FliW</fullName>
    </recommendedName>
</protein>
<proteinExistence type="inferred from homology"/>
<evidence type="ECO:0000256" key="3">
    <source>
        <dbReference type="ARBA" id="ARBA00022845"/>
    </source>
</evidence>
<evidence type="ECO:0000313" key="6">
    <source>
        <dbReference type="Proteomes" id="UP000037854"/>
    </source>
</evidence>
<dbReference type="Pfam" id="PF02623">
    <property type="entry name" value="FliW"/>
    <property type="match status" value="1"/>
</dbReference>
<dbReference type="RefSeq" id="WP_047184751.1">
    <property type="nucleotide sequence ID" value="NZ_JANKBL010000003.1"/>
</dbReference>
<keyword evidence="5" id="KW-0966">Cell projection</keyword>
<dbReference type="Proteomes" id="UP000037854">
    <property type="component" value="Unassembled WGS sequence"/>
</dbReference>
<evidence type="ECO:0000313" key="5">
    <source>
        <dbReference type="EMBL" id="KPH76698.1"/>
    </source>
</evidence>
<dbReference type="PANTHER" id="PTHR39190">
    <property type="entry name" value="FLAGELLAR ASSEMBLY FACTOR FLIW"/>
    <property type="match status" value="1"/>
</dbReference>
<comment type="similarity">
    <text evidence="4">Belongs to the FliW family.</text>
</comment>
<comment type="subcellular location">
    <subcellularLocation>
        <location evidence="4">Cytoplasm</location>
    </subcellularLocation>
</comment>
<keyword evidence="1 4" id="KW-0963">Cytoplasm</keyword>
<comment type="caution">
    <text evidence="5">The sequence shown here is derived from an EMBL/GenBank/DDBJ whole genome shotgun (WGS) entry which is preliminary data.</text>
</comment>
<dbReference type="InterPro" id="IPR024046">
    <property type="entry name" value="Flagellar_assmbl_FliW_dom_sf"/>
</dbReference>
<comment type="subunit">
    <text evidence="4">Interacts with translational regulator CsrA and flagellin(s).</text>
</comment>
<dbReference type="SUPFAM" id="SSF141457">
    <property type="entry name" value="BH3618-like"/>
    <property type="match status" value="1"/>
</dbReference>
<keyword evidence="6" id="KW-1185">Reference proteome</keyword>
<dbReference type="HAMAP" id="MF_01185">
    <property type="entry name" value="FliW"/>
    <property type="match status" value="1"/>
</dbReference>
<name>A0ABR5ML73_9BACI</name>
<keyword evidence="5" id="KW-0282">Flagellum</keyword>
<keyword evidence="2 4" id="KW-1005">Bacterial flagellum biogenesis</keyword>
<dbReference type="Gene3D" id="2.30.290.10">
    <property type="entry name" value="BH3618-like"/>
    <property type="match status" value="1"/>
</dbReference>
<dbReference type="NCBIfam" id="NF009793">
    <property type="entry name" value="PRK13285.1-1"/>
    <property type="match status" value="1"/>
</dbReference>
<sequence length="148" mass="16844">MKLQTKYLGEIAIEEQKQIYFANGIPGFPDEKQFVLLDVPDNPVFQILQSVQSTFTAFFVINPFLLYKDYSFDLDDNTIETLQIKSENEVVILSIVTLKDPFHSSTINLKAPIVINSNQMLGKQYILNHEDYPSKASINPSLVLEGEK</sequence>
<gene>
    <name evidence="4" type="primary">fliW</name>
    <name evidence="5" type="ORF">AFL42_05380</name>
</gene>
<keyword evidence="3 4" id="KW-0810">Translation regulation</keyword>
<dbReference type="EMBL" id="LGTK01000012">
    <property type="protein sequence ID" value="KPH76698.1"/>
    <property type="molecule type" value="Genomic_DNA"/>
</dbReference>
<keyword evidence="5" id="KW-0969">Cilium</keyword>